<feature type="domain" description="Nudix hydrolase" evidence="4">
    <location>
        <begin position="4"/>
        <end position="129"/>
    </location>
</feature>
<dbReference type="RefSeq" id="WP_284364285.1">
    <property type="nucleotide sequence ID" value="NZ_BSNI01000002.1"/>
</dbReference>
<dbReference type="Proteomes" id="UP001161405">
    <property type="component" value="Unassembled WGS sequence"/>
</dbReference>
<dbReference type="PROSITE" id="PS00893">
    <property type="entry name" value="NUDIX_BOX"/>
    <property type="match status" value="1"/>
</dbReference>
<keyword evidence="6" id="KW-1185">Reference proteome</keyword>
<dbReference type="SUPFAM" id="SSF55811">
    <property type="entry name" value="Nudix"/>
    <property type="match status" value="1"/>
</dbReference>
<dbReference type="PANTHER" id="PTHR43736">
    <property type="entry name" value="ADP-RIBOSE PYROPHOSPHATASE"/>
    <property type="match status" value="1"/>
</dbReference>
<organism evidence="5 6">
    <name type="scientific">Maritalea porphyrae</name>
    <dbReference type="NCBI Taxonomy" id="880732"/>
    <lineage>
        <taxon>Bacteria</taxon>
        <taxon>Pseudomonadati</taxon>
        <taxon>Pseudomonadota</taxon>
        <taxon>Alphaproteobacteria</taxon>
        <taxon>Hyphomicrobiales</taxon>
        <taxon>Devosiaceae</taxon>
        <taxon>Maritalea</taxon>
    </lineage>
</organism>
<gene>
    <name evidence="5" type="ORF">GCM10007879_20900</name>
</gene>
<comment type="cofactor">
    <cofactor evidence="1">
        <name>Mg(2+)</name>
        <dbReference type="ChEBI" id="CHEBI:18420"/>
    </cofactor>
</comment>
<evidence type="ECO:0000259" key="4">
    <source>
        <dbReference type="PROSITE" id="PS51462"/>
    </source>
</evidence>
<evidence type="ECO:0000313" key="5">
    <source>
        <dbReference type="EMBL" id="GLQ17841.1"/>
    </source>
</evidence>
<keyword evidence="2 3" id="KW-0378">Hydrolase</keyword>
<evidence type="ECO:0000256" key="2">
    <source>
        <dbReference type="ARBA" id="ARBA00022801"/>
    </source>
</evidence>
<dbReference type="InterPro" id="IPR000086">
    <property type="entry name" value="NUDIX_hydrolase_dom"/>
</dbReference>
<dbReference type="InterPro" id="IPR020476">
    <property type="entry name" value="Nudix_hydrolase"/>
</dbReference>
<reference evidence="5" key="2">
    <citation type="submission" date="2023-01" db="EMBL/GenBank/DDBJ databases">
        <title>Draft genome sequence of Maritalea porphyrae strain NBRC 107169.</title>
        <authorList>
            <person name="Sun Q."/>
            <person name="Mori K."/>
        </authorList>
    </citation>
    <scope>NUCLEOTIDE SEQUENCE</scope>
    <source>
        <strain evidence="5">NBRC 107169</strain>
    </source>
</reference>
<evidence type="ECO:0000313" key="6">
    <source>
        <dbReference type="Proteomes" id="UP001161405"/>
    </source>
</evidence>
<dbReference type="EMBL" id="BSNI01000002">
    <property type="protein sequence ID" value="GLQ17841.1"/>
    <property type="molecule type" value="Genomic_DNA"/>
</dbReference>
<dbReference type="PROSITE" id="PS51462">
    <property type="entry name" value="NUDIX"/>
    <property type="match status" value="1"/>
</dbReference>
<dbReference type="InterPro" id="IPR015797">
    <property type="entry name" value="NUDIX_hydrolase-like_dom_sf"/>
</dbReference>
<comment type="caution">
    <text evidence="5">The sequence shown here is derived from an EMBL/GenBank/DDBJ whole genome shotgun (WGS) entry which is preliminary data.</text>
</comment>
<comment type="similarity">
    <text evidence="3">Belongs to the Nudix hydrolase family.</text>
</comment>
<name>A0ABQ5UTW7_9HYPH</name>
<sequence>MSGELVYAVSAALFSGDRVLLVERSNPPYKGLWSLPGGRVEKGEQFIDAIRRELMEETNLQVEQLQFVKKLSFDVPRHELHVFTGTADIDHAVALDDAAATAVIGIEDLHRCHTTPKLEETVKAAWALFSKSK</sequence>
<dbReference type="Gene3D" id="3.90.79.10">
    <property type="entry name" value="Nucleoside Triphosphate Pyrophosphohydrolase"/>
    <property type="match status" value="1"/>
</dbReference>
<proteinExistence type="inferred from homology"/>
<accession>A0ABQ5UTW7</accession>
<reference evidence="5" key="1">
    <citation type="journal article" date="2014" name="Int. J. Syst. Evol. Microbiol.">
        <title>Complete genome of a new Firmicutes species belonging to the dominant human colonic microbiota ('Ruminococcus bicirculans') reveals two chromosomes and a selective capacity to utilize plant glucans.</title>
        <authorList>
            <consortium name="NISC Comparative Sequencing Program"/>
            <person name="Wegmann U."/>
            <person name="Louis P."/>
            <person name="Goesmann A."/>
            <person name="Henrissat B."/>
            <person name="Duncan S.H."/>
            <person name="Flint H.J."/>
        </authorList>
    </citation>
    <scope>NUCLEOTIDE SEQUENCE</scope>
    <source>
        <strain evidence="5">NBRC 107169</strain>
    </source>
</reference>
<dbReference type="PRINTS" id="PR00502">
    <property type="entry name" value="NUDIXFAMILY"/>
</dbReference>
<dbReference type="PANTHER" id="PTHR43736:SF1">
    <property type="entry name" value="DIHYDRONEOPTERIN TRIPHOSPHATE DIPHOSPHATASE"/>
    <property type="match status" value="1"/>
</dbReference>
<dbReference type="Pfam" id="PF00293">
    <property type="entry name" value="NUDIX"/>
    <property type="match status" value="1"/>
</dbReference>
<evidence type="ECO:0000256" key="1">
    <source>
        <dbReference type="ARBA" id="ARBA00001946"/>
    </source>
</evidence>
<protein>
    <recommendedName>
        <fullName evidence="4">Nudix hydrolase domain-containing protein</fullName>
    </recommendedName>
</protein>
<dbReference type="InterPro" id="IPR020084">
    <property type="entry name" value="NUDIX_hydrolase_CS"/>
</dbReference>
<evidence type="ECO:0000256" key="3">
    <source>
        <dbReference type="RuleBase" id="RU003476"/>
    </source>
</evidence>